<dbReference type="STRING" id="1122973.GCA_000379925_00381"/>
<dbReference type="Proteomes" id="UP000297225">
    <property type="component" value="Unassembled WGS sequence"/>
</dbReference>
<dbReference type="OrthoDB" id="1109882at2"/>
<keyword evidence="3" id="KW-0812">Transmembrane</keyword>
<dbReference type="PANTHER" id="PTHR30572:SF18">
    <property type="entry name" value="ABC-TYPE MACROLIDE FAMILY EXPORT SYSTEM PERMEASE COMPONENT 2"/>
    <property type="match status" value="1"/>
</dbReference>
<dbReference type="InterPro" id="IPR025857">
    <property type="entry name" value="MacB_PCD"/>
</dbReference>
<dbReference type="InterPro" id="IPR003838">
    <property type="entry name" value="ABC3_permease_C"/>
</dbReference>
<dbReference type="Pfam" id="PF02687">
    <property type="entry name" value="FtsX"/>
    <property type="match status" value="1"/>
</dbReference>
<sequence length="416" mass="46715">MLKQYIKQAWRGFSENKLQSRLTILGTALSICMIMVLVLVDEVKYGPFPPEIHRREMLIVKQMVEKSSENWSMSGVGERSIKEFFTDLKTTKRVAFYTFSRNTIGLPDQPSKGQYFVTGVSEQYWDFFDFKFIAGTHFAAEETTAGISLVVLSDKLASELFGQDDAVGKEILLGGNDRYKVVGVVKRPQRVIAYAYGDIWVPYTSPAFKESESSQSYVGAYNLFLMPDGNGGKKEIAKEVQERVKYFNSTSDDIEIDLLGAPDDFRTASFRLGLDPVDLTSAYRKQFVLLALFFLVPAVNIASLTHSRMKKRIGEIGIRKAYGANNRNILNQVVWESLLYTLIGTAIGFVCSVIAIYTLQEMLFGEGNIEIPLWTLIRLEVIAVVIITAVLLNMVSAIVPALLASRRSIIDALERR</sequence>
<dbReference type="EMBL" id="SPNC01000014">
    <property type="protein sequence ID" value="TFH96728.1"/>
    <property type="molecule type" value="Genomic_DNA"/>
</dbReference>
<protein>
    <submittedName>
        <fullName evidence="8">ABC transporter permease</fullName>
    </submittedName>
</protein>
<evidence type="ECO:0000256" key="3">
    <source>
        <dbReference type="ARBA" id="ARBA00022692"/>
    </source>
</evidence>
<dbReference type="RefSeq" id="WP_134849241.1">
    <property type="nucleotide sequence ID" value="NZ_CP197400.1"/>
</dbReference>
<evidence type="ECO:0000259" key="7">
    <source>
        <dbReference type="Pfam" id="PF12704"/>
    </source>
</evidence>
<gene>
    <name evidence="8" type="ORF">E4P47_01840</name>
</gene>
<keyword evidence="5" id="KW-0472">Membrane</keyword>
<evidence type="ECO:0000313" key="8">
    <source>
        <dbReference type="EMBL" id="TFH96728.1"/>
    </source>
</evidence>
<feature type="domain" description="MacB-like periplasmic core" evidence="7">
    <location>
        <begin position="22"/>
        <end position="210"/>
    </location>
</feature>
<keyword evidence="2" id="KW-1003">Cell membrane</keyword>
<reference evidence="8 9" key="1">
    <citation type="submission" date="2019-03" db="EMBL/GenBank/DDBJ databases">
        <title>Porphyromonas levii Isolated from the Uterus of Dairy Cows.</title>
        <authorList>
            <person name="Francis A.M."/>
        </authorList>
    </citation>
    <scope>NUCLEOTIDE SEQUENCE [LARGE SCALE GENOMIC DNA]</scope>
    <source>
        <strain evidence="8 9">AF5678</strain>
    </source>
</reference>
<name>A0A4Y8WR19_9PORP</name>
<evidence type="ECO:0000256" key="4">
    <source>
        <dbReference type="ARBA" id="ARBA00022989"/>
    </source>
</evidence>
<keyword evidence="4" id="KW-1133">Transmembrane helix</keyword>
<dbReference type="Pfam" id="PF12704">
    <property type="entry name" value="MacB_PCD"/>
    <property type="match status" value="1"/>
</dbReference>
<dbReference type="PANTHER" id="PTHR30572">
    <property type="entry name" value="MEMBRANE COMPONENT OF TRANSPORTER-RELATED"/>
    <property type="match status" value="1"/>
</dbReference>
<evidence type="ECO:0000256" key="5">
    <source>
        <dbReference type="ARBA" id="ARBA00023136"/>
    </source>
</evidence>
<evidence type="ECO:0000313" key="9">
    <source>
        <dbReference type="Proteomes" id="UP000297225"/>
    </source>
</evidence>
<organism evidence="8 9">
    <name type="scientific">Porphyromonas levii</name>
    <dbReference type="NCBI Taxonomy" id="28114"/>
    <lineage>
        <taxon>Bacteria</taxon>
        <taxon>Pseudomonadati</taxon>
        <taxon>Bacteroidota</taxon>
        <taxon>Bacteroidia</taxon>
        <taxon>Bacteroidales</taxon>
        <taxon>Porphyromonadaceae</taxon>
        <taxon>Porphyromonas</taxon>
    </lineage>
</organism>
<dbReference type="GO" id="GO:0005886">
    <property type="term" value="C:plasma membrane"/>
    <property type="evidence" value="ECO:0007669"/>
    <property type="project" value="UniProtKB-SubCell"/>
</dbReference>
<dbReference type="AlphaFoldDB" id="A0A4Y8WR19"/>
<dbReference type="InterPro" id="IPR050250">
    <property type="entry name" value="Macrolide_Exporter_MacB"/>
</dbReference>
<keyword evidence="9" id="KW-1185">Reference proteome</keyword>
<proteinExistence type="predicted"/>
<evidence type="ECO:0000256" key="2">
    <source>
        <dbReference type="ARBA" id="ARBA00022475"/>
    </source>
</evidence>
<evidence type="ECO:0000259" key="6">
    <source>
        <dbReference type="Pfam" id="PF02687"/>
    </source>
</evidence>
<comment type="subcellular location">
    <subcellularLocation>
        <location evidence="1">Cell membrane</location>
        <topology evidence="1">Multi-pass membrane protein</topology>
    </subcellularLocation>
</comment>
<evidence type="ECO:0000256" key="1">
    <source>
        <dbReference type="ARBA" id="ARBA00004651"/>
    </source>
</evidence>
<dbReference type="GO" id="GO:0022857">
    <property type="term" value="F:transmembrane transporter activity"/>
    <property type="evidence" value="ECO:0007669"/>
    <property type="project" value="TreeGrafter"/>
</dbReference>
<feature type="domain" description="ABC3 transporter permease C-terminal" evidence="6">
    <location>
        <begin position="288"/>
        <end position="408"/>
    </location>
</feature>
<accession>A0A4Y8WR19</accession>
<comment type="caution">
    <text evidence="8">The sequence shown here is derived from an EMBL/GenBank/DDBJ whole genome shotgun (WGS) entry which is preliminary data.</text>
</comment>